<dbReference type="AlphaFoldDB" id="M4VN74"/>
<keyword evidence="4" id="KW-1185">Reference proteome</keyword>
<dbReference type="RefSeq" id="WP_015469014.1">
    <property type="nucleotide sequence ID" value="NC_020813.1"/>
</dbReference>
<dbReference type="Proteomes" id="UP000012040">
    <property type="component" value="Chromosome"/>
</dbReference>
<dbReference type="InterPro" id="IPR028976">
    <property type="entry name" value="CheC-like_sf"/>
</dbReference>
<sequence length="169" mass="18300">MTEDKVQLIADCIKESVINTIQVQMSVSSQVTKVNPSASPEQWGAVRCISSLALDSDTFRGTLTLAVSEKALINIIEKLTGEAPQEITTENSDAAGELLNIIYSSARKKINVDGALNFTPSLPSTIIGANLQMATSSSVDTMLFFDCKSELGSFFIALSLRKKNKEQQH</sequence>
<dbReference type="Gene3D" id="3.40.1550.10">
    <property type="entry name" value="CheC-like"/>
    <property type="match status" value="1"/>
</dbReference>
<evidence type="ECO:0000256" key="1">
    <source>
        <dbReference type="ARBA" id="ARBA00022500"/>
    </source>
</evidence>
<reference evidence="3 4" key="1">
    <citation type="journal article" date="2013" name="ISME J.">
        <title>By their genes ye shall know them: genomic signatures of predatory bacteria.</title>
        <authorList>
            <person name="Pasternak Z."/>
            <person name="Pietrokovski S."/>
            <person name="Rotem O."/>
            <person name="Gophna U."/>
            <person name="Lurie-Weinberger M.N."/>
            <person name="Jurkevitch E."/>
        </authorList>
    </citation>
    <scope>NUCLEOTIDE SEQUENCE [LARGE SCALE GENOMIC DNA]</scope>
    <source>
        <strain evidence="3 4">JSS</strain>
    </source>
</reference>
<protein>
    <recommendedName>
        <fullName evidence="2">Chemotaxis phosphatase CheX-like domain-containing protein</fullName>
    </recommendedName>
</protein>
<dbReference type="GO" id="GO:0006935">
    <property type="term" value="P:chemotaxis"/>
    <property type="evidence" value="ECO:0007669"/>
    <property type="project" value="UniProtKB-KW"/>
</dbReference>
<dbReference type="Pfam" id="PF13690">
    <property type="entry name" value="CheX"/>
    <property type="match status" value="1"/>
</dbReference>
<dbReference type="InterPro" id="IPR028051">
    <property type="entry name" value="CheX-like_dom"/>
</dbReference>
<dbReference type="EMBL" id="CP003537">
    <property type="protein sequence ID" value="AGH94524.1"/>
    <property type="molecule type" value="Genomic_DNA"/>
</dbReference>
<dbReference type="SUPFAM" id="SSF103039">
    <property type="entry name" value="CheC-like"/>
    <property type="match status" value="1"/>
</dbReference>
<gene>
    <name evidence="3" type="ORF">A11Q_304</name>
</gene>
<accession>M4VN74</accession>
<dbReference type="PATRIC" id="fig|1184267.3.peg.305"/>
<name>M4VN74_9BACT</name>
<dbReference type="HOGENOM" id="CLU_1575434_0_0_7"/>
<evidence type="ECO:0000313" key="3">
    <source>
        <dbReference type="EMBL" id="AGH94524.1"/>
    </source>
</evidence>
<feature type="domain" description="Chemotaxis phosphatase CheX-like" evidence="2">
    <location>
        <begin position="57"/>
        <end position="140"/>
    </location>
</feature>
<organism evidence="3 4">
    <name type="scientific">Pseudobdellovibrio exovorus JSS</name>
    <dbReference type="NCBI Taxonomy" id="1184267"/>
    <lineage>
        <taxon>Bacteria</taxon>
        <taxon>Pseudomonadati</taxon>
        <taxon>Bdellovibrionota</taxon>
        <taxon>Bdellovibrionia</taxon>
        <taxon>Bdellovibrionales</taxon>
        <taxon>Pseudobdellovibrionaceae</taxon>
        <taxon>Pseudobdellovibrio</taxon>
    </lineage>
</organism>
<dbReference type="OrthoDB" id="5292939at2"/>
<dbReference type="STRING" id="1184267.A11Q_304"/>
<evidence type="ECO:0000313" key="4">
    <source>
        <dbReference type="Proteomes" id="UP000012040"/>
    </source>
</evidence>
<keyword evidence="1" id="KW-0145">Chemotaxis</keyword>
<evidence type="ECO:0000259" key="2">
    <source>
        <dbReference type="Pfam" id="PF13690"/>
    </source>
</evidence>
<dbReference type="KEGG" id="bex:A11Q_304"/>
<proteinExistence type="predicted"/>